<evidence type="ECO:0000313" key="1">
    <source>
        <dbReference type="EMBL" id="KAL3667543.1"/>
    </source>
</evidence>
<name>A0ABD3FLC8_9STRA</name>
<keyword evidence="2" id="KW-1185">Reference proteome</keyword>
<sequence>MFYLIFQALSKSRATSSTSQSQLPNSFSVCRTLPPLRDQHDTPYYRSKYPWVRVLPSHGHIKASIQISDFRVVETTDLETEHAEYMYLIEMRLDGRYFSRWRRFSAIARFVGLLDKNEFQQSLEVWQLATGKSSRQEVAGSIGWRSTTCTELPEEFAHALLAECSNAHLPAELLEYS</sequence>
<evidence type="ECO:0008006" key="3">
    <source>
        <dbReference type="Google" id="ProtNLM"/>
    </source>
</evidence>
<gene>
    <name evidence="1" type="ORF">V7S43_007097</name>
</gene>
<accession>A0ABD3FLC8</accession>
<comment type="caution">
    <text evidence="1">The sequence shown here is derived from an EMBL/GenBank/DDBJ whole genome shotgun (WGS) entry which is preliminary data.</text>
</comment>
<dbReference type="AlphaFoldDB" id="A0ABD3FLC8"/>
<evidence type="ECO:0000313" key="2">
    <source>
        <dbReference type="Proteomes" id="UP001632037"/>
    </source>
</evidence>
<dbReference type="Proteomes" id="UP001632037">
    <property type="component" value="Unassembled WGS sequence"/>
</dbReference>
<dbReference type="EMBL" id="JBIMZQ010000013">
    <property type="protein sequence ID" value="KAL3667543.1"/>
    <property type="molecule type" value="Genomic_DNA"/>
</dbReference>
<reference evidence="1 2" key="1">
    <citation type="submission" date="2024-09" db="EMBL/GenBank/DDBJ databases">
        <title>Genome sequencing and assembly of Phytophthora oleae, isolate VK10A, causative agent of rot of olive drupes.</title>
        <authorList>
            <person name="Conti Taguali S."/>
            <person name="Riolo M."/>
            <person name="La Spada F."/>
            <person name="Cacciola S.O."/>
            <person name="Dionisio G."/>
        </authorList>
    </citation>
    <scope>NUCLEOTIDE SEQUENCE [LARGE SCALE GENOMIC DNA]</scope>
    <source>
        <strain evidence="1 2">VK10A</strain>
    </source>
</reference>
<proteinExistence type="predicted"/>
<organism evidence="1 2">
    <name type="scientific">Phytophthora oleae</name>
    <dbReference type="NCBI Taxonomy" id="2107226"/>
    <lineage>
        <taxon>Eukaryota</taxon>
        <taxon>Sar</taxon>
        <taxon>Stramenopiles</taxon>
        <taxon>Oomycota</taxon>
        <taxon>Peronosporomycetes</taxon>
        <taxon>Peronosporales</taxon>
        <taxon>Peronosporaceae</taxon>
        <taxon>Phytophthora</taxon>
    </lineage>
</organism>
<protein>
    <recommendedName>
        <fullName evidence="3">PX domain-containing protein</fullName>
    </recommendedName>
</protein>